<dbReference type="EMBL" id="MU863647">
    <property type="protein sequence ID" value="KAK4099635.1"/>
    <property type="molecule type" value="Genomic_DNA"/>
</dbReference>
<feature type="compositionally biased region" description="Low complexity" evidence="1">
    <location>
        <begin position="24"/>
        <end position="64"/>
    </location>
</feature>
<evidence type="ECO:0000313" key="3">
    <source>
        <dbReference type="Proteomes" id="UP001305647"/>
    </source>
</evidence>
<dbReference type="AlphaFoldDB" id="A0AAN6Q0V2"/>
<comment type="caution">
    <text evidence="2">The sequence shown here is derived from an EMBL/GenBank/DDBJ whole genome shotgun (WGS) entry which is preliminary data.</text>
</comment>
<evidence type="ECO:0000313" key="2">
    <source>
        <dbReference type="EMBL" id="KAK4099635.1"/>
    </source>
</evidence>
<accession>A0AAN6Q0V2</accession>
<dbReference type="Proteomes" id="UP001305647">
    <property type="component" value="Unassembled WGS sequence"/>
</dbReference>
<protein>
    <submittedName>
        <fullName evidence="2">Uncharacterized protein</fullName>
    </submittedName>
</protein>
<feature type="region of interest" description="Disordered" evidence="1">
    <location>
        <begin position="1"/>
        <end position="67"/>
    </location>
</feature>
<gene>
    <name evidence="2" type="ORF">N658DRAFT_157022</name>
</gene>
<reference evidence="2" key="1">
    <citation type="journal article" date="2023" name="Mol. Phylogenet. Evol.">
        <title>Genome-scale phylogeny and comparative genomics of the fungal order Sordariales.</title>
        <authorList>
            <person name="Hensen N."/>
            <person name="Bonometti L."/>
            <person name="Westerberg I."/>
            <person name="Brannstrom I.O."/>
            <person name="Guillou S."/>
            <person name="Cros-Aarteil S."/>
            <person name="Calhoun S."/>
            <person name="Haridas S."/>
            <person name="Kuo A."/>
            <person name="Mondo S."/>
            <person name="Pangilinan J."/>
            <person name="Riley R."/>
            <person name="LaButti K."/>
            <person name="Andreopoulos B."/>
            <person name="Lipzen A."/>
            <person name="Chen C."/>
            <person name="Yan M."/>
            <person name="Daum C."/>
            <person name="Ng V."/>
            <person name="Clum A."/>
            <person name="Steindorff A."/>
            <person name="Ohm R.A."/>
            <person name="Martin F."/>
            <person name="Silar P."/>
            <person name="Natvig D.O."/>
            <person name="Lalanne C."/>
            <person name="Gautier V."/>
            <person name="Ament-Velasquez S.L."/>
            <person name="Kruys A."/>
            <person name="Hutchinson M.I."/>
            <person name="Powell A.J."/>
            <person name="Barry K."/>
            <person name="Miller A.N."/>
            <person name="Grigoriev I.V."/>
            <person name="Debuchy R."/>
            <person name="Gladieux P."/>
            <person name="Hiltunen Thoren M."/>
            <person name="Johannesson H."/>
        </authorList>
    </citation>
    <scope>NUCLEOTIDE SEQUENCE</scope>
    <source>
        <strain evidence="2">CBS 757.83</strain>
    </source>
</reference>
<proteinExistence type="predicted"/>
<name>A0AAN6Q0V2_9PEZI</name>
<evidence type="ECO:0000256" key="1">
    <source>
        <dbReference type="SAM" id="MobiDB-lite"/>
    </source>
</evidence>
<organism evidence="2 3">
    <name type="scientific">Parathielavia hyrcaniae</name>
    <dbReference type="NCBI Taxonomy" id="113614"/>
    <lineage>
        <taxon>Eukaryota</taxon>
        <taxon>Fungi</taxon>
        <taxon>Dikarya</taxon>
        <taxon>Ascomycota</taxon>
        <taxon>Pezizomycotina</taxon>
        <taxon>Sordariomycetes</taxon>
        <taxon>Sordariomycetidae</taxon>
        <taxon>Sordariales</taxon>
        <taxon>Chaetomiaceae</taxon>
        <taxon>Parathielavia</taxon>
    </lineage>
</organism>
<keyword evidence="3" id="KW-1185">Reference proteome</keyword>
<sequence length="133" mass="13766">MRSSSSATLPLNRHSASRVTTTHRTTWPSRSTRNSSTTAAPSVAKPSTLAPTTTAPAVLTAPAARTERGTLQNPTLILSQGCGAAQHHTYKGLVRAQLGGPHATPPRTALALSTQHAGRAAAQLTCSGFHRAP</sequence>
<reference evidence="2" key="2">
    <citation type="submission" date="2023-05" db="EMBL/GenBank/DDBJ databases">
        <authorList>
            <consortium name="Lawrence Berkeley National Laboratory"/>
            <person name="Steindorff A."/>
            <person name="Hensen N."/>
            <person name="Bonometti L."/>
            <person name="Westerberg I."/>
            <person name="Brannstrom I.O."/>
            <person name="Guillou S."/>
            <person name="Cros-Aarteil S."/>
            <person name="Calhoun S."/>
            <person name="Haridas S."/>
            <person name="Kuo A."/>
            <person name="Mondo S."/>
            <person name="Pangilinan J."/>
            <person name="Riley R."/>
            <person name="Labutti K."/>
            <person name="Andreopoulos B."/>
            <person name="Lipzen A."/>
            <person name="Chen C."/>
            <person name="Yanf M."/>
            <person name="Daum C."/>
            <person name="Ng V."/>
            <person name="Clum A."/>
            <person name="Ohm R."/>
            <person name="Martin F."/>
            <person name="Silar P."/>
            <person name="Natvig D."/>
            <person name="Lalanne C."/>
            <person name="Gautier V."/>
            <person name="Ament-Velasquez S.L."/>
            <person name="Kruys A."/>
            <person name="Hutchinson M.I."/>
            <person name="Powell A.J."/>
            <person name="Barry K."/>
            <person name="Miller A.N."/>
            <person name="Grigoriev I.V."/>
            <person name="Debuchy R."/>
            <person name="Gladieux P."/>
            <person name="Thoren M.H."/>
            <person name="Johannesson H."/>
        </authorList>
    </citation>
    <scope>NUCLEOTIDE SEQUENCE</scope>
    <source>
        <strain evidence="2">CBS 757.83</strain>
    </source>
</reference>